<comment type="caution">
    <text evidence="1">The sequence shown here is derived from an EMBL/GenBank/DDBJ whole genome shotgun (WGS) entry which is preliminary data.</text>
</comment>
<dbReference type="EMBL" id="RCHS01003053">
    <property type="protein sequence ID" value="RMX44065.1"/>
    <property type="molecule type" value="Genomic_DNA"/>
</dbReference>
<gene>
    <name evidence="1" type="ORF">pdam_00015037</name>
</gene>
<accession>A0A3M6TRN9</accession>
<dbReference type="Proteomes" id="UP000275408">
    <property type="component" value="Unassembled WGS sequence"/>
</dbReference>
<proteinExistence type="predicted"/>
<dbReference type="AlphaFoldDB" id="A0A3M6TRN9"/>
<evidence type="ECO:0000313" key="2">
    <source>
        <dbReference type="Proteomes" id="UP000275408"/>
    </source>
</evidence>
<organism evidence="1 2">
    <name type="scientific">Pocillopora damicornis</name>
    <name type="common">Cauliflower coral</name>
    <name type="synonym">Millepora damicornis</name>
    <dbReference type="NCBI Taxonomy" id="46731"/>
    <lineage>
        <taxon>Eukaryota</taxon>
        <taxon>Metazoa</taxon>
        <taxon>Cnidaria</taxon>
        <taxon>Anthozoa</taxon>
        <taxon>Hexacorallia</taxon>
        <taxon>Scleractinia</taxon>
        <taxon>Astrocoeniina</taxon>
        <taxon>Pocilloporidae</taxon>
        <taxon>Pocillopora</taxon>
    </lineage>
</organism>
<reference evidence="1 2" key="1">
    <citation type="journal article" date="2018" name="Sci. Rep.">
        <title>Comparative analysis of the Pocillopora damicornis genome highlights role of immune system in coral evolution.</title>
        <authorList>
            <person name="Cunning R."/>
            <person name="Bay R.A."/>
            <person name="Gillette P."/>
            <person name="Baker A.C."/>
            <person name="Traylor-Knowles N."/>
        </authorList>
    </citation>
    <scope>NUCLEOTIDE SEQUENCE [LARGE SCALE GENOMIC DNA]</scope>
    <source>
        <strain evidence="1">RSMAS</strain>
        <tissue evidence="1">Whole animal</tissue>
    </source>
</reference>
<sequence length="126" mass="14225">MEQKTFGRVSAKQSLLTKRVDLSYGITKKESEKKSILLRGGESDTRQVWNETIGRLRRTSAPAELPPIKDALPKLTVKARARTLSLRGGEKSSEMHAKQWNTMRSSGICRYELNSAIEEALTFELM</sequence>
<protein>
    <submittedName>
        <fullName evidence="1">Uncharacterized protein</fullName>
    </submittedName>
</protein>
<name>A0A3M6TRN9_POCDA</name>
<evidence type="ECO:0000313" key="1">
    <source>
        <dbReference type="EMBL" id="RMX44065.1"/>
    </source>
</evidence>
<keyword evidence="2" id="KW-1185">Reference proteome</keyword>